<dbReference type="InterPro" id="IPR036705">
    <property type="entry name" value="Ribosyl_crysJ1_sf"/>
</dbReference>
<dbReference type="OrthoDB" id="9761704at2"/>
<dbReference type="RefSeq" id="WP_025229256.1">
    <property type="nucleotide sequence ID" value="NZ_CP007139.1"/>
</dbReference>
<evidence type="ECO:0000256" key="1">
    <source>
        <dbReference type="PIRSR" id="PIRSR605502-1"/>
    </source>
</evidence>
<dbReference type="AlphaFoldDB" id="A0A068NYB0"/>
<dbReference type="HOGENOM" id="CLU_388180_0_0_0"/>
<dbReference type="Pfam" id="PF03747">
    <property type="entry name" value="ADP_ribosyl_GH"/>
    <property type="match status" value="1"/>
</dbReference>
<organism evidence="2 3">
    <name type="scientific">Fimbriimonas ginsengisoli Gsoil 348</name>
    <dbReference type="NCBI Taxonomy" id="661478"/>
    <lineage>
        <taxon>Bacteria</taxon>
        <taxon>Bacillati</taxon>
        <taxon>Armatimonadota</taxon>
        <taxon>Fimbriimonadia</taxon>
        <taxon>Fimbriimonadales</taxon>
        <taxon>Fimbriimonadaceae</taxon>
        <taxon>Fimbriimonas</taxon>
    </lineage>
</organism>
<feature type="binding site" evidence="1">
    <location>
        <position position="67"/>
    </location>
    <ligand>
        <name>Mg(2+)</name>
        <dbReference type="ChEBI" id="CHEBI:18420"/>
        <label>1</label>
    </ligand>
</feature>
<protein>
    <submittedName>
        <fullName evidence="2">Large exoproteins involved in heme utilization or adhesion</fullName>
    </submittedName>
</protein>
<dbReference type="Gene3D" id="1.10.4080.10">
    <property type="entry name" value="ADP-ribosylation/Crystallin J1"/>
    <property type="match status" value="1"/>
</dbReference>
<feature type="binding site" evidence="1">
    <location>
        <position position="290"/>
    </location>
    <ligand>
        <name>Mg(2+)</name>
        <dbReference type="ChEBI" id="CHEBI:18420"/>
        <label>1</label>
    </ligand>
</feature>
<proteinExistence type="predicted"/>
<dbReference type="Gene3D" id="2.60.120.560">
    <property type="entry name" value="Exo-inulinase, domain 1"/>
    <property type="match status" value="1"/>
</dbReference>
<dbReference type="KEGG" id="fgi:OP10G_3441"/>
<evidence type="ECO:0000313" key="3">
    <source>
        <dbReference type="Proteomes" id="UP000027982"/>
    </source>
</evidence>
<dbReference type="SUPFAM" id="SSF101478">
    <property type="entry name" value="ADP-ribosylglycohydrolase"/>
    <property type="match status" value="1"/>
</dbReference>
<gene>
    <name evidence="2" type="ORF">OP10G_3441</name>
</gene>
<keyword evidence="1" id="KW-0479">Metal-binding</keyword>
<dbReference type="eggNOG" id="COG1397">
    <property type="taxonomic scope" value="Bacteria"/>
</dbReference>
<sequence>MSKKPFPPLPRDYAERVYAGVLGKIIGVYLGRPFEQWGHDAIVAKFGEIDHYVHEKMGVPLVVTDDDISGTFTFLRSLTDYGLDPELTPAQIGESWLNYIVENRTILWWGGMGNSTEHTAFLRLKSGITAPESGCIALNGKTVAEQIGAQIFIDGWGMICPGEPDRAADFACRAASVSHDGEAIYGAQMVAAMEAMAFVEADINRVIEAGLDLIPHHSVLTRMIGDVREWHAQGLDWRAGFRKIEAEYGYGKFGGGCHMVPNHALIIHSLLHGKGDFDLSLKIVNTCGYDTDCNSGNVGCILGIRNGLDGIAPKWRDPVADKMYLPTADGGRGVTDAATEALRIANVRRVMAGESALRPNEGSRFHFCLSGSLQGFTRSDGKPIQNVSGLLRIETGSETVRVGTPTFMPPETRKAGGYSVVASPTLYPGQIIRADISAGSKDSIEVGLFISVYDEHDRLKVLRGDKVRLEPKDRTELSWTAPDVDGYPIAEVGIEASGGRAYLDSLTWDGIPDVRLRKTAAGTAWRDSWVNGVSEFATWGEPFRLIQNEGTGLLIHGCREWDGYKVTSRITLHLVERAGIAAHVQGMRRWVALVLCRDGFVRLVKSLDGERVLAEAPFSWAFDEEHEFSLRVDGDRYAGSIDGRVVVEAIDDERPLREGAVGFFVTEGRIGAQEMRVGHRR</sequence>
<dbReference type="EMBL" id="CP007139">
    <property type="protein sequence ID" value="AIE86809.1"/>
    <property type="molecule type" value="Genomic_DNA"/>
</dbReference>
<dbReference type="STRING" id="661478.OP10G_3441"/>
<keyword evidence="1" id="KW-0460">Magnesium</keyword>
<dbReference type="Proteomes" id="UP000027982">
    <property type="component" value="Chromosome"/>
</dbReference>
<comment type="cofactor">
    <cofactor evidence="1">
        <name>Mg(2+)</name>
        <dbReference type="ChEBI" id="CHEBI:18420"/>
    </cofactor>
    <text evidence="1">Binds 2 magnesium ions per subunit.</text>
</comment>
<feature type="binding site" evidence="1">
    <location>
        <position position="66"/>
    </location>
    <ligand>
        <name>Mg(2+)</name>
        <dbReference type="ChEBI" id="CHEBI:18420"/>
        <label>1</label>
    </ligand>
</feature>
<name>A0A068NYB0_FIMGI</name>
<reference evidence="2 3" key="1">
    <citation type="journal article" date="2014" name="PLoS ONE">
        <title>The first complete genome sequence of the class fimbriimonadia in the phylum armatimonadetes.</title>
        <authorList>
            <person name="Hu Z.Y."/>
            <person name="Wang Y.Z."/>
            <person name="Im W.T."/>
            <person name="Wang S.Y."/>
            <person name="Zhao G.P."/>
            <person name="Zheng H.J."/>
            <person name="Quan Z.X."/>
        </authorList>
    </citation>
    <scope>NUCLEOTIDE SEQUENCE [LARGE SCALE GENOMIC DNA]</scope>
    <source>
        <strain evidence="2">Gsoil 348</strain>
    </source>
</reference>
<accession>A0A068NYB0</accession>
<dbReference type="InterPro" id="IPR005502">
    <property type="entry name" value="Ribosyl_crysJ1"/>
</dbReference>
<dbReference type="GO" id="GO:0046872">
    <property type="term" value="F:metal ion binding"/>
    <property type="evidence" value="ECO:0007669"/>
    <property type="project" value="UniProtKB-KW"/>
</dbReference>
<keyword evidence="3" id="KW-1185">Reference proteome</keyword>
<feature type="binding site" evidence="1">
    <location>
        <position position="292"/>
    </location>
    <ligand>
        <name>Mg(2+)</name>
        <dbReference type="ChEBI" id="CHEBI:18420"/>
        <label>1</label>
    </ligand>
</feature>
<evidence type="ECO:0000313" key="2">
    <source>
        <dbReference type="EMBL" id="AIE86809.1"/>
    </source>
</evidence>